<accession>A0AAV1ESS1</accession>
<keyword evidence="7 12" id="KW-0472">Membrane</keyword>
<dbReference type="InterPro" id="IPR026501">
    <property type="entry name" value="Limbin/EVC"/>
</dbReference>
<evidence type="ECO:0000256" key="8">
    <source>
        <dbReference type="ARBA" id="ARBA00023212"/>
    </source>
</evidence>
<evidence type="ECO:0000313" key="14">
    <source>
        <dbReference type="Proteomes" id="UP001178508"/>
    </source>
</evidence>
<evidence type="ECO:0000313" key="13">
    <source>
        <dbReference type="EMBL" id="CAJ1051563.1"/>
    </source>
</evidence>
<evidence type="ECO:0000256" key="3">
    <source>
        <dbReference type="ARBA" id="ARBA00022475"/>
    </source>
</evidence>
<dbReference type="GO" id="GO:0060170">
    <property type="term" value="C:ciliary membrane"/>
    <property type="evidence" value="ECO:0007669"/>
    <property type="project" value="TreeGrafter"/>
</dbReference>
<keyword evidence="14" id="KW-1185">Reference proteome</keyword>
<feature type="compositionally biased region" description="Acidic residues" evidence="11">
    <location>
        <begin position="918"/>
        <end position="927"/>
    </location>
</feature>
<evidence type="ECO:0000256" key="5">
    <source>
        <dbReference type="ARBA" id="ARBA00022692"/>
    </source>
</evidence>
<gene>
    <name evidence="13" type="ORF">XNOV1_A018960</name>
</gene>
<feature type="transmembrane region" description="Helical" evidence="12">
    <location>
        <begin position="32"/>
        <end position="58"/>
    </location>
</feature>
<keyword evidence="3" id="KW-1003">Cell membrane</keyword>
<feature type="compositionally biased region" description="Low complexity" evidence="11">
    <location>
        <begin position="158"/>
        <end position="170"/>
    </location>
</feature>
<evidence type="ECO:0000256" key="4">
    <source>
        <dbReference type="ARBA" id="ARBA00022490"/>
    </source>
</evidence>
<proteinExistence type="predicted"/>
<evidence type="ECO:0000256" key="12">
    <source>
        <dbReference type="SAM" id="Phobius"/>
    </source>
</evidence>
<keyword evidence="6 12" id="KW-1133">Transmembrane helix</keyword>
<keyword evidence="10" id="KW-0175">Coiled coil</keyword>
<keyword evidence="4" id="KW-0963">Cytoplasm</keyword>
<dbReference type="PANTHER" id="PTHR16795:SF13">
    <property type="entry name" value="EVC COMPLEX MEMBER EVC"/>
    <property type="match status" value="1"/>
</dbReference>
<feature type="coiled-coil region" evidence="10">
    <location>
        <begin position="873"/>
        <end position="900"/>
    </location>
</feature>
<dbReference type="Proteomes" id="UP001178508">
    <property type="component" value="Chromosome 2"/>
</dbReference>
<keyword evidence="5 12" id="KW-0812">Transmembrane</keyword>
<reference evidence="13" key="1">
    <citation type="submission" date="2023-08" db="EMBL/GenBank/DDBJ databases">
        <authorList>
            <person name="Alioto T."/>
            <person name="Alioto T."/>
            <person name="Gomez Garrido J."/>
        </authorList>
    </citation>
    <scope>NUCLEOTIDE SEQUENCE</scope>
</reference>
<sequence>MLTFITDSPTEHVLTAECDTDVLVSFGESLHIYTGLLTVSAVCGGLTGILAAALLYVFCLKPLLLTRQGYNARRLLEPDDGDLDNNQSDCVSNSKKEAPSGTEVDKEKKQPPVNSDVAAFASRAKVVYPINQKYRPLADGASNPSLHEHSKLPAMPNEDSSSSTDGESLSQEQDNDGSSQFISSSLVPKSLQNQSFTRVSHYPHTLTKPGFEGRISLYCLALQNIQQHCSQLQEEKYLVFLQIVKLICSHRFPKDKNHADISKNIFQMQEKELNELKKQLPTGHTHSNKNDDFPCTLEEIERSQKDLVEHGLQVSRRFSKQVEDLCQQLLKKSSILPPDEAQELIHSLTQTLVVVENHLTNAQEAELKRIQQKLLWWEELTGLLQSQPALLKREVALTQGLIATTLEQLTSDDVLTFSQMEKILSEVHATLTEGLQQCTEDCTKKTKELVDDKCSRLDSKRKKLLRSQTKEKSCTLELMQNYTDLQQLTKVHQELLMKHRQQICDLELQQDNRLIEAVGEHWKKLRISWSKKLREQTKDVFLTSVLAQSSLSTERCEELWSDLEQEMVVQLQRAECATKMQLDDMRAQLDKDGQVWSEEMALVQACLKHLREQQMKILQDMIARQSYTLNGQVGRLIEKKHEHLLVAVQRYFVVRHFCLHMLKEMRLSKLKALSQTDFRAELMEDPSKSQTCVNTTLKSSSASLAERHLGPESQLVGHSFQQEFLSELETGTELLQSHAQLVLGNALSHAIQQKMETSHAESQTSLKHDDSLKRHLIEAASESVYVTKDSLTALVQSYYSHLQDIMTQLQQDQSNGHQEVNEKEESSSQLNRSLLRELVNWGKKPTSAEFQQRVELQKRKVLEQSELEQEKIYEELRRKKVAQDQTMKKIKTQLQEAEENFITEVAALARVTLHCPDPEDSDEENNTDTEGATILDLLARNPALDPALNPSLTPSYVAPVVKPKSKRRE</sequence>
<dbReference type="AlphaFoldDB" id="A0AAV1ESS1"/>
<organism evidence="13 14">
    <name type="scientific">Xyrichtys novacula</name>
    <name type="common">Pearly razorfish</name>
    <name type="synonym">Hemipteronotus novacula</name>
    <dbReference type="NCBI Taxonomy" id="13765"/>
    <lineage>
        <taxon>Eukaryota</taxon>
        <taxon>Metazoa</taxon>
        <taxon>Chordata</taxon>
        <taxon>Craniata</taxon>
        <taxon>Vertebrata</taxon>
        <taxon>Euteleostomi</taxon>
        <taxon>Actinopterygii</taxon>
        <taxon>Neopterygii</taxon>
        <taxon>Teleostei</taxon>
        <taxon>Neoteleostei</taxon>
        <taxon>Acanthomorphata</taxon>
        <taxon>Eupercaria</taxon>
        <taxon>Labriformes</taxon>
        <taxon>Labridae</taxon>
        <taxon>Xyrichtys</taxon>
    </lineage>
</organism>
<feature type="region of interest" description="Disordered" evidence="11">
    <location>
        <begin position="138"/>
        <end position="182"/>
    </location>
</feature>
<feature type="compositionally biased region" description="Polar residues" evidence="11">
    <location>
        <begin position="84"/>
        <end position="93"/>
    </location>
</feature>
<keyword evidence="9" id="KW-0966">Cell projection</keyword>
<feature type="compositionally biased region" description="Basic and acidic residues" evidence="11">
    <location>
        <begin position="94"/>
        <end position="110"/>
    </location>
</feature>
<evidence type="ECO:0000256" key="6">
    <source>
        <dbReference type="ARBA" id="ARBA00022989"/>
    </source>
</evidence>
<comment type="subcellular location">
    <subcellularLocation>
        <location evidence="2">Cell membrane</location>
        <topology evidence="2">Single-pass membrane protein</topology>
    </subcellularLocation>
    <subcellularLocation>
        <location evidence="1">Cytoplasm</location>
        <location evidence="1">Cytoskeleton</location>
        <location evidence="1">Cilium basal body</location>
    </subcellularLocation>
</comment>
<dbReference type="EMBL" id="OY660865">
    <property type="protein sequence ID" value="CAJ1051563.1"/>
    <property type="molecule type" value="Genomic_DNA"/>
</dbReference>
<feature type="region of interest" description="Disordered" evidence="11">
    <location>
        <begin position="77"/>
        <end position="114"/>
    </location>
</feature>
<dbReference type="GO" id="GO:0007224">
    <property type="term" value="P:smoothened signaling pathway"/>
    <property type="evidence" value="ECO:0007669"/>
    <property type="project" value="InterPro"/>
</dbReference>
<evidence type="ECO:0000256" key="2">
    <source>
        <dbReference type="ARBA" id="ARBA00004162"/>
    </source>
</evidence>
<evidence type="ECO:0000256" key="11">
    <source>
        <dbReference type="SAM" id="MobiDB-lite"/>
    </source>
</evidence>
<evidence type="ECO:0000256" key="7">
    <source>
        <dbReference type="ARBA" id="ARBA00023136"/>
    </source>
</evidence>
<keyword evidence="8" id="KW-0206">Cytoskeleton</keyword>
<evidence type="ECO:0000256" key="1">
    <source>
        <dbReference type="ARBA" id="ARBA00004120"/>
    </source>
</evidence>
<name>A0AAV1ESS1_XYRNO</name>
<protein>
    <submittedName>
        <fullName evidence="13">Ellis-van Creveld syndrome protein-like</fullName>
    </submittedName>
</protein>
<evidence type="ECO:0000256" key="9">
    <source>
        <dbReference type="ARBA" id="ARBA00023273"/>
    </source>
</evidence>
<feature type="region of interest" description="Disordered" evidence="11">
    <location>
        <begin position="915"/>
        <end position="969"/>
    </location>
</feature>
<dbReference type="PANTHER" id="PTHR16795">
    <property type="entry name" value="LIMBIN/ELLIS-VAN CREVELD PROTEIN"/>
    <property type="match status" value="1"/>
</dbReference>
<dbReference type="GO" id="GO:0098797">
    <property type="term" value="C:plasma membrane protein complex"/>
    <property type="evidence" value="ECO:0007669"/>
    <property type="project" value="TreeGrafter"/>
</dbReference>
<evidence type="ECO:0000256" key="10">
    <source>
        <dbReference type="SAM" id="Coils"/>
    </source>
</evidence>